<dbReference type="SMART" id="SM00320">
    <property type="entry name" value="WD40"/>
    <property type="match status" value="2"/>
</dbReference>
<name>A0A915EJE0_9BILA</name>
<feature type="compositionally biased region" description="Low complexity" evidence="2">
    <location>
        <begin position="307"/>
        <end position="337"/>
    </location>
</feature>
<feature type="compositionally biased region" description="Low complexity" evidence="2">
    <location>
        <begin position="497"/>
        <end position="510"/>
    </location>
</feature>
<dbReference type="Pfam" id="PF00400">
    <property type="entry name" value="WD40"/>
    <property type="match status" value="1"/>
</dbReference>
<evidence type="ECO:0000313" key="5">
    <source>
        <dbReference type="WBParaSite" id="jg6938"/>
    </source>
</evidence>
<dbReference type="InterPro" id="IPR015943">
    <property type="entry name" value="WD40/YVTN_repeat-like_dom_sf"/>
</dbReference>
<dbReference type="Gene3D" id="2.130.10.10">
    <property type="entry name" value="YVTN repeat-like/Quinoprotein amine dehydrogenase"/>
    <property type="match status" value="1"/>
</dbReference>
<evidence type="ECO:0000313" key="4">
    <source>
        <dbReference type="Proteomes" id="UP000887574"/>
    </source>
</evidence>
<dbReference type="PANTHER" id="PTHR19863">
    <property type="entry name" value="NEMITIN (NEURONAL ENRICHED MAP INTERACTING PROTEIN) HOMOLOG"/>
    <property type="match status" value="1"/>
</dbReference>
<dbReference type="WBParaSite" id="jg6938">
    <property type="protein sequence ID" value="jg6938"/>
    <property type="gene ID" value="jg6938"/>
</dbReference>
<dbReference type="SUPFAM" id="SSF50978">
    <property type="entry name" value="WD40 repeat-like"/>
    <property type="match status" value="1"/>
</dbReference>
<accession>A0A915EJE0</accession>
<reference evidence="5" key="1">
    <citation type="submission" date="2022-11" db="UniProtKB">
        <authorList>
            <consortium name="WormBaseParasite"/>
        </authorList>
    </citation>
    <scope>IDENTIFICATION</scope>
</reference>
<dbReference type="InterPro" id="IPR057749">
    <property type="entry name" value="WDR47_COR"/>
</dbReference>
<feature type="region of interest" description="Disordered" evidence="2">
    <location>
        <begin position="494"/>
        <end position="513"/>
    </location>
</feature>
<feature type="region of interest" description="Disordered" evidence="2">
    <location>
        <begin position="533"/>
        <end position="585"/>
    </location>
</feature>
<proteinExistence type="predicted"/>
<dbReference type="InterPro" id="IPR001680">
    <property type="entry name" value="WD40_rpt"/>
</dbReference>
<feature type="compositionally biased region" description="Polar residues" evidence="2">
    <location>
        <begin position="280"/>
        <end position="297"/>
    </location>
</feature>
<dbReference type="Pfam" id="PF25602">
    <property type="entry name" value="WDR47_COR"/>
    <property type="match status" value="1"/>
</dbReference>
<dbReference type="AlphaFoldDB" id="A0A915EJE0"/>
<dbReference type="InterPro" id="IPR040067">
    <property type="entry name" value="WDR47"/>
</dbReference>
<evidence type="ECO:0000256" key="1">
    <source>
        <dbReference type="PROSITE-ProRule" id="PRU00221"/>
    </source>
</evidence>
<sequence length="718" mass="79439">MFKRLRRSVLIWRGIPSSLCTAYLAKLSDTEELKSWNPSNARMECFYKVLPLVAELLGGLGAVNPKTTKEENHASNDRLVQLIAKGLLYEGCVDYCQSQALQGKSAHLPDNKFLGMLPSLPKPRLSSTDLSLISWLQVLGNEQFTVPFEQKSLELKLDALKKPKLEAQWTDQILATPIKPGGQFPHSMVPHAKLKCAQKQIMSQSMVLPCMFSSLAVDLSTGPSNRRSNKNLYNHAMSQSTTASIGSFSINPKINNLANDQTGDVMKQSQLITHMLEQNSELSNHPARTSSPVQTHTPCSPSPSPPAQSSSSGISLNSAPGSMGSMVSGSQSMYVGMPNGPTQSRRELDAICRRNQTQAPGSILRQGGLPPVPELATPTNVPNNSFATAVAGMVEPIVDNPTTHSRLFHEFSNRQTHRPSVPVAHPQQQYPVMQSYAGQGYPVYDDYHHQQQQAMLLQQQQQQQNNMMVPANIPYAQPQILAHQQPHPIMRPSPVMQQQHQFPPGQPQHFLSQYPNQRPLSMVMDVNNSQLPMHHVQQRPRSYVDLTSYPQPPRPDSIVEQHPPPQRQSVDSTDEPTEPTSTTASSLPVNFVPLCRYEDSQAIRAVSFHPSGKYFVIGTNSKQMLVCKYPDLRKIDQNRANQSLMPPIPEVVLSRPKQHRGSVYCCGFNTSGELLATGSNDKTLRLMAFNADDCKIGELVHALKKRTKNFLKGGGGAK</sequence>
<organism evidence="4 5">
    <name type="scientific">Ditylenchus dipsaci</name>
    <dbReference type="NCBI Taxonomy" id="166011"/>
    <lineage>
        <taxon>Eukaryota</taxon>
        <taxon>Metazoa</taxon>
        <taxon>Ecdysozoa</taxon>
        <taxon>Nematoda</taxon>
        <taxon>Chromadorea</taxon>
        <taxon>Rhabditida</taxon>
        <taxon>Tylenchina</taxon>
        <taxon>Tylenchomorpha</taxon>
        <taxon>Sphaerularioidea</taxon>
        <taxon>Anguinidae</taxon>
        <taxon>Anguininae</taxon>
        <taxon>Ditylenchus</taxon>
    </lineage>
</organism>
<keyword evidence="4" id="KW-1185">Reference proteome</keyword>
<dbReference type="PROSITE" id="PS50082">
    <property type="entry name" value="WD_REPEATS_2"/>
    <property type="match status" value="1"/>
</dbReference>
<feature type="domain" description="WDR47 cross-over region" evidence="3">
    <location>
        <begin position="76"/>
        <end position="148"/>
    </location>
</feature>
<feature type="repeat" description="WD" evidence="1">
    <location>
        <begin position="656"/>
        <end position="686"/>
    </location>
</feature>
<dbReference type="Proteomes" id="UP000887574">
    <property type="component" value="Unplaced"/>
</dbReference>
<keyword evidence="1" id="KW-0853">WD repeat</keyword>
<feature type="region of interest" description="Disordered" evidence="2">
    <location>
        <begin position="280"/>
        <end position="344"/>
    </location>
</feature>
<evidence type="ECO:0000259" key="3">
    <source>
        <dbReference type="Pfam" id="PF25602"/>
    </source>
</evidence>
<dbReference type="InterPro" id="IPR036322">
    <property type="entry name" value="WD40_repeat_dom_sf"/>
</dbReference>
<protein>
    <recommendedName>
        <fullName evidence="3">WDR47 cross-over region domain-containing protein</fullName>
    </recommendedName>
</protein>
<evidence type="ECO:0000256" key="2">
    <source>
        <dbReference type="SAM" id="MobiDB-lite"/>
    </source>
</evidence>
<feature type="region of interest" description="Disordered" evidence="2">
    <location>
        <begin position="358"/>
        <end position="377"/>
    </location>
</feature>
<dbReference type="PANTHER" id="PTHR19863:SF5">
    <property type="entry name" value="WD REPEAT-CONTAINING PROTEIN 47"/>
    <property type="match status" value="1"/>
</dbReference>